<dbReference type="AlphaFoldDB" id="A2G5L4"/>
<dbReference type="Proteomes" id="UP000001542">
    <property type="component" value="Unassembled WGS sequence"/>
</dbReference>
<dbReference type="VEuPathDB" id="TrichDB:TVAG_318640"/>
<reference evidence="1" key="1">
    <citation type="submission" date="2006-10" db="EMBL/GenBank/DDBJ databases">
        <authorList>
            <person name="Amadeo P."/>
            <person name="Zhao Q."/>
            <person name="Wortman J."/>
            <person name="Fraser-Liggett C."/>
            <person name="Carlton J."/>
        </authorList>
    </citation>
    <scope>NUCLEOTIDE SEQUENCE</scope>
    <source>
        <strain evidence="1">G3</strain>
    </source>
</reference>
<accession>A2G5L4</accession>
<reference evidence="1" key="2">
    <citation type="journal article" date="2007" name="Science">
        <title>Draft genome sequence of the sexually transmitted pathogen Trichomonas vaginalis.</title>
        <authorList>
            <person name="Carlton J.M."/>
            <person name="Hirt R.P."/>
            <person name="Silva J.C."/>
            <person name="Delcher A.L."/>
            <person name="Schatz M."/>
            <person name="Zhao Q."/>
            <person name="Wortman J.R."/>
            <person name="Bidwell S.L."/>
            <person name="Alsmark U.C.M."/>
            <person name="Besteiro S."/>
            <person name="Sicheritz-Ponten T."/>
            <person name="Noel C.J."/>
            <person name="Dacks J.B."/>
            <person name="Foster P.G."/>
            <person name="Simillion C."/>
            <person name="Van de Peer Y."/>
            <person name="Miranda-Saavedra D."/>
            <person name="Barton G.J."/>
            <person name="Westrop G.D."/>
            <person name="Mueller S."/>
            <person name="Dessi D."/>
            <person name="Fiori P.L."/>
            <person name="Ren Q."/>
            <person name="Paulsen I."/>
            <person name="Zhang H."/>
            <person name="Bastida-Corcuera F.D."/>
            <person name="Simoes-Barbosa A."/>
            <person name="Brown M.T."/>
            <person name="Hayes R.D."/>
            <person name="Mukherjee M."/>
            <person name="Okumura C.Y."/>
            <person name="Schneider R."/>
            <person name="Smith A.J."/>
            <person name="Vanacova S."/>
            <person name="Villalvazo M."/>
            <person name="Haas B.J."/>
            <person name="Pertea M."/>
            <person name="Feldblyum T.V."/>
            <person name="Utterback T.R."/>
            <person name="Shu C.L."/>
            <person name="Osoegawa K."/>
            <person name="de Jong P.J."/>
            <person name="Hrdy I."/>
            <person name="Horvathova L."/>
            <person name="Zubacova Z."/>
            <person name="Dolezal P."/>
            <person name="Malik S.B."/>
            <person name="Logsdon J.M. Jr."/>
            <person name="Henze K."/>
            <person name="Gupta A."/>
            <person name="Wang C.C."/>
            <person name="Dunne R.L."/>
            <person name="Upcroft J.A."/>
            <person name="Upcroft P."/>
            <person name="White O."/>
            <person name="Salzberg S.L."/>
            <person name="Tang P."/>
            <person name="Chiu C.-H."/>
            <person name="Lee Y.-S."/>
            <person name="Embley T.M."/>
            <person name="Coombs G.H."/>
            <person name="Mottram J.C."/>
            <person name="Tachezy J."/>
            <person name="Fraser-Liggett C.M."/>
            <person name="Johnson P.J."/>
        </authorList>
    </citation>
    <scope>NUCLEOTIDE SEQUENCE [LARGE SCALE GENOMIC DNA]</scope>
    <source>
        <strain evidence="1">G3</strain>
    </source>
</reference>
<dbReference type="EMBL" id="DS114433">
    <property type="protein sequence ID" value="EAX87549.1"/>
    <property type="molecule type" value="Genomic_DNA"/>
</dbReference>
<proteinExistence type="predicted"/>
<organism evidence="1 2">
    <name type="scientific">Trichomonas vaginalis (strain ATCC PRA-98 / G3)</name>
    <dbReference type="NCBI Taxonomy" id="412133"/>
    <lineage>
        <taxon>Eukaryota</taxon>
        <taxon>Metamonada</taxon>
        <taxon>Parabasalia</taxon>
        <taxon>Trichomonadida</taxon>
        <taxon>Trichomonadidae</taxon>
        <taxon>Trichomonas</taxon>
    </lineage>
</organism>
<evidence type="ECO:0000313" key="2">
    <source>
        <dbReference type="Proteomes" id="UP000001542"/>
    </source>
</evidence>
<dbReference type="InParanoid" id="A2G5L4"/>
<dbReference type="RefSeq" id="XP_001300479.1">
    <property type="nucleotide sequence ID" value="XM_001300478.1"/>
</dbReference>
<dbReference type="KEGG" id="tva:4745206"/>
<protein>
    <submittedName>
        <fullName evidence="1">Uncharacterized protein</fullName>
    </submittedName>
</protein>
<name>A2G5L4_TRIV3</name>
<dbReference type="OrthoDB" id="10547150at2759"/>
<evidence type="ECO:0000313" key="1">
    <source>
        <dbReference type="EMBL" id="EAX87549.1"/>
    </source>
</evidence>
<sequence length="1207" mass="140050">MNTLSDADFFKKIGNILEDSPPEAIIKDPEILQRIQDCILSFEPLENLQALQFLRAWCRKLAIRVKLENDNRINHQNSSDLSKSFKNMIERFTTTYANLTISLFRKPPLLPLAVCTCKELLSITNSSPSDDIIEYCLMNLSNKDVRLQLLGILANSKTVIDELPVYDPEIAIQHPFLHNQLVNISPPEVQGNIKTIRMLYNQIQKINLQEGRPDRNLLEYCDFEKIFGIVSNEILASHPSLKVRKDFYNQVINSQVNVTTFLNSLLTCNIFDVCLKDFAIQLVKDHIDEIIKQNLTQTQIISLQMIPMSEGSVIYTALEDYFERTDKLTAINGWCRFLFHKSEWIRSQALEKLNSLLNFKLDYNPSQIFIADTLANDFMTRQKLPGKKNDPAMISSFIDTILNKDQQEFIKTTASKRLVDMYMNPYNQVQQYTKKLMNLEFDKYPTLIHAVSIRDSNFLIDTEERIIDLLSKINQQTINDLIQILIKTVFSPIIKIEIDGSCLLRLPRYSENLYKIPTACGFYDKEIYNGTEKIPFSETIKEWCEYKNKIEKPLTDEIDLRTLSKLSTSNVKFAMDIVDQIKDDKNLLEEKFSKLGKIPNVLHFLLILVLNTKTSTDSICEFCFHHFLESPEIGFKLAEALTEFGGFIELPDTINELIENDETRRSALAFVTAKLNKKQEINKVNLEKIENLLKNENLPTNVLRQVLTIISSFNVRIPEASLFFNSKDPVIKSLSFHLAKINKETANECLNIIFNDNEAVITRTVCINLLSEYYQTNEPESNKFIDLFYHQKGETSFTFSLLKLLCVPRIREQITIYEDFILEFLDSKATERFTKTALYSLNSHEIQNTQIITLLGNLINDDRYTNIVLHLLTTFSEKTLALFTSEMIFYITDALQQFDINLCLISINKLMNANVAFPDQSMIHVLTLYKAIVERRSHSELLRTVMKQIFFVSKSARNIALKNGFLQICLCEMLYAPSEHFYDIIKMVSVLIYNYKKGQDYILKVWDLKTLHSLFTVNPVILNFFLCYAKQNEKTQQSFSQVYNNTTLLDTILESIETAKKPSNIYLLLELFSNILNGKSVRNRLYINQRLIPHYVQLVQKYAMEKKVGPLEGWLRVFIMLTLHPDGVDKLYEFTRVPELLFVFFKSCAEIRNNRIFLTFLRNLMNDRKHWNSVKDSIIRECQDNQETELIKIFESLCAAAKNKAED</sequence>
<gene>
    <name evidence="1" type="ORF">TVAG_318640</name>
</gene>
<keyword evidence="2" id="KW-1185">Reference proteome</keyword>
<dbReference type="VEuPathDB" id="TrichDB:TVAGG3_0662330"/>